<dbReference type="Gene3D" id="1.10.357.10">
    <property type="entry name" value="Tetracycline Repressor, domain 2"/>
    <property type="match status" value="1"/>
</dbReference>
<feature type="compositionally biased region" description="Low complexity" evidence="5">
    <location>
        <begin position="201"/>
        <end position="220"/>
    </location>
</feature>
<name>A0ABU1U8J5_9MICC</name>
<keyword evidence="8" id="KW-1185">Reference proteome</keyword>
<dbReference type="Pfam" id="PF00440">
    <property type="entry name" value="TetR_N"/>
    <property type="match status" value="1"/>
</dbReference>
<gene>
    <name evidence="7" type="ORF">J2X01_000779</name>
</gene>
<dbReference type="PRINTS" id="PR00455">
    <property type="entry name" value="HTHTETR"/>
</dbReference>
<dbReference type="SUPFAM" id="SSF48498">
    <property type="entry name" value="Tetracyclin repressor-like, C-terminal domain"/>
    <property type="match status" value="1"/>
</dbReference>
<feature type="region of interest" description="Disordered" evidence="5">
    <location>
        <begin position="201"/>
        <end position="229"/>
    </location>
</feature>
<dbReference type="InterPro" id="IPR001647">
    <property type="entry name" value="HTH_TetR"/>
</dbReference>
<feature type="DNA-binding region" description="H-T-H motif" evidence="4">
    <location>
        <begin position="34"/>
        <end position="53"/>
    </location>
</feature>
<dbReference type="InterPro" id="IPR050109">
    <property type="entry name" value="HTH-type_TetR-like_transc_reg"/>
</dbReference>
<evidence type="ECO:0000256" key="5">
    <source>
        <dbReference type="SAM" id="MobiDB-lite"/>
    </source>
</evidence>
<dbReference type="PANTHER" id="PTHR30055">
    <property type="entry name" value="HTH-TYPE TRANSCRIPTIONAL REGULATOR RUTR"/>
    <property type="match status" value="1"/>
</dbReference>
<organism evidence="7 8">
    <name type="scientific">Arthrobacter ginsengisoli</name>
    <dbReference type="NCBI Taxonomy" id="1356565"/>
    <lineage>
        <taxon>Bacteria</taxon>
        <taxon>Bacillati</taxon>
        <taxon>Actinomycetota</taxon>
        <taxon>Actinomycetes</taxon>
        <taxon>Micrococcales</taxon>
        <taxon>Micrococcaceae</taxon>
        <taxon>Arthrobacter</taxon>
    </lineage>
</organism>
<dbReference type="Gene3D" id="1.10.10.60">
    <property type="entry name" value="Homeodomain-like"/>
    <property type="match status" value="1"/>
</dbReference>
<evidence type="ECO:0000313" key="7">
    <source>
        <dbReference type="EMBL" id="MDR7081502.1"/>
    </source>
</evidence>
<dbReference type="SUPFAM" id="SSF46689">
    <property type="entry name" value="Homeodomain-like"/>
    <property type="match status" value="1"/>
</dbReference>
<dbReference type="EMBL" id="JAVDVQ010000002">
    <property type="protein sequence ID" value="MDR7081502.1"/>
    <property type="molecule type" value="Genomic_DNA"/>
</dbReference>
<feature type="domain" description="HTH tetR-type" evidence="6">
    <location>
        <begin position="11"/>
        <end position="71"/>
    </location>
</feature>
<dbReference type="InterPro" id="IPR009057">
    <property type="entry name" value="Homeodomain-like_sf"/>
</dbReference>
<comment type="caution">
    <text evidence="7">The sequence shown here is derived from an EMBL/GenBank/DDBJ whole genome shotgun (WGS) entry which is preliminary data.</text>
</comment>
<dbReference type="PROSITE" id="PS01081">
    <property type="entry name" value="HTH_TETR_1"/>
    <property type="match status" value="1"/>
</dbReference>
<keyword evidence="2 4" id="KW-0238">DNA-binding</keyword>
<keyword evidence="1" id="KW-0805">Transcription regulation</keyword>
<reference evidence="7 8" key="1">
    <citation type="submission" date="2023-07" db="EMBL/GenBank/DDBJ databases">
        <title>Sorghum-associated microbial communities from plants grown in Nebraska, USA.</title>
        <authorList>
            <person name="Schachtman D."/>
        </authorList>
    </citation>
    <scope>NUCLEOTIDE SEQUENCE [LARGE SCALE GENOMIC DNA]</scope>
    <source>
        <strain evidence="7 8">BE167</strain>
    </source>
</reference>
<sequence>MSAVPRTARGTRTRAKLLQAAETVFASVGYHEASIVKITEEAGVGLGTFYLYFEGKQTIFDEVVEDLNRRVRHAMTDAARSAGNRLAAERAGFRAFFKFTAEHPALYRIIRQAEFVSPGALRLHYTRIVNGYIEGLKAAQLSGEVREMDPTVAAWALMGIGELIGMRWVLWDEEGAEPAQGPRPDVPEEVFEEMMQFIERALAPTPGGTANPAPGPASGTNQTQEGTAP</sequence>
<evidence type="ECO:0000313" key="8">
    <source>
        <dbReference type="Proteomes" id="UP001252243"/>
    </source>
</evidence>
<evidence type="ECO:0000259" key="6">
    <source>
        <dbReference type="PROSITE" id="PS50977"/>
    </source>
</evidence>
<keyword evidence="3" id="KW-0804">Transcription</keyword>
<dbReference type="InterPro" id="IPR023772">
    <property type="entry name" value="DNA-bd_HTH_TetR-type_CS"/>
</dbReference>
<proteinExistence type="predicted"/>
<dbReference type="RefSeq" id="WP_310050717.1">
    <property type="nucleotide sequence ID" value="NZ_JAVDVQ010000002.1"/>
</dbReference>
<evidence type="ECO:0000256" key="4">
    <source>
        <dbReference type="PROSITE-ProRule" id="PRU00335"/>
    </source>
</evidence>
<dbReference type="InterPro" id="IPR036271">
    <property type="entry name" value="Tet_transcr_reg_TetR-rel_C_sf"/>
</dbReference>
<protein>
    <submittedName>
        <fullName evidence="7">AcrR family transcriptional regulator</fullName>
    </submittedName>
</protein>
<accession>A0ABU1U8J5</accession>
<evidence type="ECO:0000256" key="2">
    <source>
        <dbReference type="ARBA" id="ARBA00023125"/>
    </source>
</evidence>
<evidence type="ECO:0000256" key="3">
    <source>
        <dbReference type="ARBA" id="ARBA00023163"/>
    </source>
</evidence>
<evidence type="ECO:0000256" key="1">
    <source>
        <dbReference type="ARBA" id="ARBA00023015"/>
    </source>
</evidence>
<dbReference type="PROSITE" id="PS50977">
    <property type="entry name" value="HTH_TETR_2"/>
    <property type="match status" value="1"/>
</dbReference>
<dbReference type="Proteomes" id="UP001252243">
    <property type="component" value="Unassembled WGS sequence"/>
</dbReference>
<dbReference type="PANTHER" id="PTHR30055:SF234">
    <property type="entry name" value="HTH-TYPE TRANSCRIPTIONAL REGULATOR BETI"/>
    <property type="match status" value="1"/>
</dbReference>